<sequence>MNQTYAIVDIETTGTNPKMDRIIQFGCVLVENNEIVGRFSTDINPGQAISKQIQSLTQISNRQVKKAPFFEDVATTIYNLLEDTHFVAHNIHFDYHFLNQELIRCGLPALTIPGIDTVELAQIFLPTEASFRLNDLAESLGIEHENPHQAASDAEVTAMLLLEIERRARTLPIATIQKIALLSSETSYQTSQYIQNLNNQMKQSPQKIPDNSMVVAGVVLKKKEIATYQAPLYAFEYPTTKKGKEQLFKEVLDYRRAQSKLMNLIHRHATTTDDKSILIEASTGTGKTIGYLLPASYLATPENPVIISTASILLQNQLLKKDIPQLNQLLDHSIQATVIKGKSHYIDLQRFHATLLEPMKQKQYRLYQMRILVWLTQTETGDFSELNLTSLNHLFFEEVKHRGLNYLTANQPFYQEDFLRHLQLKMQQSNFLIVNHAFLAQETQREELALPMSDLLIIDEAHHLPEIMEQVTNQFFDTESFQRKIRHLREENQLFDQLEEMFENDIDARHLLELYQEELLGIIDLQEEILAEVLIDQPVKQEIIIEEEQMRLSVRGERSCKKLFLYYEETLVIQNQIAKLCLQRKDQWLNREQIVYGELLALFESIEVQVKVVRQWLLNWGAQLIHKIYPYGNQQSGRLQIIDLSAAILPNTTWYERYKKVILVGGTLKVPSQANYFANRLGIPETPLKVIPSPFDYQNQARLLVLDEVIDIKEMSTFEYSKFIAKNLRSILEEIEHSTLVLFTSHEILQKVYHQLQMDFLENGREIMAQGIGGSREKLLKRFRHTKGAILFGADSFWEGVDLPGETLQLLIVTRLPFEHPDRPLIEAKARYAQIQGFNYFRQESLPKTSLRLRQGLGRLIRSENDRGVMIVLDHRLVHASYGKQIQKSLPKHLPIAALPLQEIVQETRTFFEKNTIKQ</sequence>
<keyword evidence="7 10" id="KW-0269">Exonuclease</keyword>
<dbReference type="CDD" id="cd06127">
    <property type="entry name" value="DEDDh"/>
    <property type="match status" value="1"/>
</dbReference>
<evidence type="ECO:0000256" key="5">
    <source>
        <dbReference type="ARBA" id="ARBA00022741"/>
    </source>
</evidence>
<keyword evidence="14" id="KW-1185">Reference proteome</keyword>
<dbReference type="Pfam" id="PF04851">
    <property type="entry name" value="ResIII"/>
    <property type="match status" value="1"/>
</dbReference>
<dbReference type="InterPro" id="IPR006935">
    <property type="entry name" value="Helicase/UvrB_N"/>
</dbReference>
<keyword evidence="3" id="KW-0235">DNA replication</keyword>
<dbReference type="InterPro" id="IPR013520">
    <property type="entry name" value="Ribonucl_H"/>
</dbReference>
<evidence type="ECO:0000259" key="12">
    <source>
        <dbReference type="PROSITE" id="PS51193"/>
    </source>
</evidence>
<dbReference type="Pfam" id="PF13307">
    <property type="entry name" value="Helicase_C_2"/>
    <property type="match status" value="1"/>
</dbReference>
<dbReference type="GO" id="GO:0016818">
    <property type="term" value="F:hydrolase activity, acting on acid anhydrides, in phosphorus-containing anhydrides"/>
    <property type="evidence" value="ECO:0007669"/>
    <property type="project" value="InterPro"/>
</dbReference>
<evidence type="ECO:0000256" key="1">
    <source>
        <dbReference type="ARBA" id="ARBA00022679"/>
    </source>
</evidence>
<dbReference type="GO" id="GO:0003887">
    <property type="term" value="F:DNA-directed DNA polymerase activity"/>
    <property type="evidence" value="ECO:0007669"/>
    <property type="project" value="UniProtKB-KW"/>
</dbReference>
<dbReference type="InterPro" id="IPR036397">
    <property type="entry name" value="RNaseH_sf"/>
</dbReference>
<accession>A0A917N3H7</accession>
<keyword evidence="5 10" id="KW-0547">Nucleotide-binding</keyword>
<comment type="caution">
    <text evidence="13">The sequence shown here is derived from an EMBL/GenBank/DDBJ whole genome shotgun (WGS) entry which is preliminary data.</text>
</comment>
<evidence type="ECO:0000313" key="13">
    <source>
        <dbReference type="EMBL" id="GGI64488.1"/>
    </source>
</evidence>
<dbReference type="GO" id="GO:0045004">
    <property type="term" value="P:DNA replication proofreading"/>
    <property type="evidence" value="ECO:0007669"/>
    <property type="project" value="TreeGrafter"/>
</dbReference>
<dbReference type="PANTHER" id="PTHR30231:SF41">
    <property type="entry name" value="DNA POLYMERASE III SUBUNIT EPSILON"/>
    <property type="match status" value="1"/>
</dbReference>
<comment type="similarity">
    <text evidence="10 11">Belongs to the helicase family. DinG subfamily. Type 2 sub-subfamily.</text>
</comment>
<keyword evidence="1" id="KW-0808">Transferase</keyword>
<dbReference type="SUPFAM" id="SSF52540">
    <property type="entry name" value="P-loop containing nucleoside triphosphate hydrolases"/>
    <property type="match status" value="1"/>
</dbReference>
<dbReference type="InterPro" id="IPR027417">
    <property type="entry name" value="P-loop_NTPase"/>
</dbReference>
<dbReference type="Gene3D" id="3.30.420.10">
    <property type="entry name" value="Ribonuclease H-like superfamily/Ribonuclease H"/>
    <property type="match status" value="1"/>
</dbReference>
<evidence type="ECO:0000256" key="4">
    <source>
        <dbReference type="ARBA" id="ARBA00022722"/>
    </source>
</evidence>
<dbReference type="InterPro" id="IPR006054">
    <property type="entry name" value="DnaQ"/>
</dbReference>
<dbReference type="GO" id="GO:0005829">
    <property type="term" value="C:cytosol"/>
    <property type="evidence" value="ECO:0007669"/>
    <property type="project" value="TreeGrafter"/>
</dbReference>
<dbReference type="GO" id="GO:0003677">
    <property type="term" value="F:DNA binding"/>
    <property type="evidence" value="ECO:0007669"/>
    <property type="project" value="InterPro"/>
</dbReference>
<dbReference type="Pfam" id="PF00929">
    <property type="entry name" value="RNase_T"/>
    <property type="match status" value="1"/>
</dbReference>
<keyword evidence="2" id="KW-0548">Nucleotidyltransferase</keyword>
<dbReference type="NCBIfam" id="TIGR00573">
    <property type="entry name" value="dnaq"/>
    <property type="match status" value="1"/>
</dbReference>
<dbReference type="PROSITE" id="PS51193">
    <property type="entry name" value="HELICASE_ATP_BIND_2"/>
    <property type="match status" value="1"/>
</dbReference>
<gene>
    <name evidence="13" type="primary">dnaQ</name>
    <name evidence="10 11" type="synonym">dinG</name>
    <name evidence="13" type="ORF">GCM10011482_01420</name>
</gene>
<dbReference type="RefSeq" id="WP_188366346.1">
    <property type="nucleotide sequence ID" value="NZ_BMDT01000001.1"/>
</dbReference>
<comment type="function">
    <text evidence="10 11">3'-5' exonuclease.</text>
</comment>
<evidence type="ECO:0000256" key="7">
    <source>
        <dbReference type="ARBA" id="ARBA00022839"/>
    </source>
</evidence>
<evidence type="ECO:0000256" key="3">
    <source>
        <dbReference type="ARBA" id="ARBA00022705"/>
    </source>
</evidence>
<feature type="binding site" evidence="10">
    <location>
        <begin position="281"/>
        <end position="288"/>
    </location>
    <ligand>
        <name>ATP</name>
        <dbReference type="ChEBI" id="CHEBI:30616"/>
    </ligand>
</feature>
<evidence type="ECO:0000313" key="14">
    <source>
        <dbReference type="Proteomes" id="UP000622610"/>
    </source>
</evidence>
<dbReference type="HAMAP" id="MF_02206">
    <property type="entry name" value="DinG_exonucl"/>
    <property type="match status" value="1"/>
</dbReference>
<organism evidence="13 14">
    <name type="scientific">Enterococcus alcedinis</name>
    <dbReference type="NCBI Taxonomy" id="1274384"/>
    <lineage>
        <taxon>Bacteria</taxon>
        <taxon>Bacillati</taxon>
        <taxon>Bacillota</taxon>
        <taxon>Bacilli</taxon>
        <taxon>Lactobacillales</taxon>
        <taxon>Enterococcaceae</taxon>
        <taxon>Enterococcus</taxon>
    </lineage>
</organism>
<keyword evidence="4 10" id="KW-0540">Nuclease</keyword>
<dbReference type="GO" id="GO:0008408">
    <property type="term" value="F:3'-5' exonuclease activity"/>
    <property type="evidence" value="ECO:0007669"/>
    <property type="project" value="UniProtKB-UniRule"/>
</dbReference>
<dbReference type="InterPro" id="IPR012337">
    <property type="entry name" value="RNaseH-like_sf"/>
</dbReference>
<dbReference type="FunFam" id="3.30.420.10:FF:000045">
    <property type="entry name" value="3'-5' exonuclease DinG"/>
    <property type="match status" value="1"/>
</dbReference>
<dbReference type="EMBL" id="BMDT01000001">
    <property type="protein sequence ID" value="GGI64488.1"/>
    <property type="molecule type" value="Genomic_DNA"/>
</dbReference>
<name>A0A917N3H7_9ENTE</name>
<evidence type="ECO:0000256" key="11">
    <source>
        <dbReference type="RuleBase" id="RU364106"/>
    </source>
</evidence>
<proteinExistence type="inferred from homology"/>
<dbReference type="SMART" id="SM00491">
    <property type="entry name" value="HELICc2"/>
    <property type="match status" value="1"/>
</dbReference>
<evidence type="ECO:0000256" key="10">
    <source>
        <dbReference type="HAMAP-Rule" id="MF_02206"/>
    </source>
</evidence>
<dbReference type="AlphaFoldDB" id="A0A917N3H7"/>
<dbReference type="InterPro" id="IPR006310">
    <property type="entry name" value="DinG"/>
</dbReference>
<evidence type="ECO:0000256" key="2">
    <source>
        <dbReference type="ARBA" id="ARBA00022695"/>
    </source>
</evidence>
<dbReference type="EC" id="3.1.-.-" evidence="10 11"/>
<evidence type="ECO:0000256" key="6">
    <source>
        <dbReference type="ARBA" id="ARBA00022801"/>
    </source>
</evidence>
<dbReference type="Gene3D" id="3.40.50.300">
    <property type="entry name" value="P-loop containing nucleotide triphosphate hydrolases"/>
    <property type="match status" value="2"/>
</dbReference>
<evidence type="ECO:0000256" key="8">
    <source>
        <dbReference type="ARBA" id="ARBA00022840"/>
    </source>
</evidence>
<dbReference type="GO" id="GO:0004386">
    <property type="term" value="F:helicase activity"/>
    <property type="evidence" value="ECO:0007669"/>
    <property type="project" value="InterPro"/>
</dbReference>
<dbReference type="PANTHER" id="PTHR30231">
    <property type="entry name" value="DNA POLYMERASE III SUBUNIT EPSILON"/>
    <property type="match status" value="1"/>
</dbReference>
<dbReference type="Proteomes" id="UP000622610">
    <property type="component" value="Unassembled WGS sequence"/>
</dbReference>
<feature type="short sequence motif" description="DEAH box" evidence="10">
    <location>
        <begin position="459"/>
        <end position="462"/>
    </location>
</feature>
<keyword evidence="6 10" id="KW-0378">Hydrolase</keyword>
<feature type="domain" description="Helicase ATP-binding" evidence="12">
    <location>
        <begin position="244"/>
        <end position="518"/>
    </location>
</feature>
<dbReference type="InterPro" id="IPR006555">
    <property type="entry name" value="ATP-dep_Helicase_C"/>
</dbReference>
<dbReference type="InterPro" id="IPR014013">
    <property type="entry name" value="Helic_SF1/SF2_ATP-bd_DinG/Rad3"/>
</dbReference>
<keyword evidence="8 10" id="KW-0067">ATP-binding</keyword>
<evidence type="ECO:0000256" key="9">
    <source>
        <dbReference type="ARBA" id="ARBA00022932"/>
    </source>
</evidence>
<dbReference type="NCBIfam" id="TIGR01407">
    <property type="entry name" value="dinG_rel"/>
    <property type="match status" value="1"/>
</dbReference>
<protein>
    <recommendedName>
        <fullName evidence="10 11">3'-5' exonuclease DinG</fullName>
        <ecNumber evidence="10 11">3.1.-.-</ecNumber>
    </recommendedName>
</protein>
<dbReference type="GO" id="GO:0005524">
    <property type="term" value="F:ATP binding"/>
    <property type="evidence" value="ECO:0007669"/>
    <property type="project" value="UniProtKB-UniRule"/>
</dbReference>
<dbReference type="SUPFAM" id="SSF53098">
    <property type="entry name" value="Ribonuclease H-like"/>
    <property type="match status" value="1"/>
</dbReference>
<reference evidence="13" key="2">
    <citation type="submission" date="2020-09" db="EMBL/GenBank/DDBJ databases">
        <authorList>
            <person name="Sun Q."/>
            <person name="Sedlacek I."/>
        </authorList>
    </citation>
    <scope>NUCLEOTIDE SEQUENCE</scope>
    <source>
        <strain evidence="13">CCM 8433</strain>
    </source>
</reference>
<dbReference type="SMART" id="SM00479">
    <property type="entry name" value="EXOIII"/>
    <property type="match status" value="1"/>
</dbReference>
<reference evidence="13" key="1">
    <citation type="journal article" date="2014" name="Int. J. Syst. Evol. Microbiol.">
        <title>Complete genome sequence of Corynebacterium casei LMG S-19264T (=DSM 44701T), isolated from a smear-ripened cheese.</title>
        <authorList>
            <consortium name="US DOE Joint Genome Institute (JGI-PGF)"/>
            <person name="Walter F."/>
            <person name="Albersmeier A."/>
            <person name="Kalinowski J."/>
            <person name="Ruckert C."/>
        </authorList>
    </citation>
    <scope>NUCLEOTIDE SEQUENCE</scope>
    <source>
        <strain evidence="13">CCM 8433</strain>
    </source>
</reference>
<keyword evidence="9" id="KW-0239">DNA-directed DNA polymerase</keyword>